<evidence type="ECO:0000313" key="4">
    <source>
        <dbReference type="Proteomes" id="UP001176940"/>
    </source>
</evidence>
<dbReference type="Pfam" id="PF01826">
    <property type="entry name" value="TIL"/>
    <property type="match status" value="1"/>
</dbReference>
<dbReference type="EMBL" id="CAUEEQ010051479">
    <property type="protein sequence ID" value="CAJ0961121.1"/>
    <property type="molecule type" value="Genomic_DNA"/>
</dbReference>
<dbReference type="CDD" id="cd19941">
    <property type="entry name" value="TIL"/>
    <property type="match status" value="1"/>
</dbReference>
<protein>
    <recommendedName>
        <fullName evidence="2">TIL domain-containing protein</fullName>
    </recommendedName>
</protein>
<accession>A0ABN9M7Q5</accession>
<evidence type="ECO:0000313" key="3">
    <source>
        <dbReference type="EMBL" id="CAJ0961121.1"/>
    </source>
</evidence>
<feature type="domain" description="TIL" evidence="2">
    <location>
        <begin position="86"/>
        <end position="137"/>
    </location>
</feature>
<dbReference type="PANTHER" id="PTHR46160:SF9">
    <property type="entry name" value="PROTEIN PRY2-RELATED"/>
    <property type="match status" value="1"/>
</dbReference>
<feature type="signal peptide" evidence="1">
    <location>
        <begin position="1"/>
        <end position="21"/>
    </location>
</feature>
<evidence type="ECO:0000256" key="1">
    <source>
        <dbReference type="SAM" id="SignalP"/>
    </source>
</evidence>
<feature type="chain" id="PRO_5045983933" description="TIL domain-containing protein" evidence="1">
    <location>
        <begin position="22"/>
        <end position="140"/>
    </location>
</feature>
<dbReference type="Gene3D" id="2.10.25.10">
    <property type="entry name" value="Laminin"/>
    <property type="match status" value="2"/>
</dbReference>
<dbReference type="InterPro" id="IPR002919">
    <property type="entry name" value="TIL_dom"/>
</dbReference>
<gene>
    <name evidence="3" type="ORF">RIMI_LOCUS17561823</name>
</gene>
<evidence type="ECO:0000259" key="2">
    <source>
        <dbReference type="Pfam" id="PF01826"/>
    </source>
</evidence>
<dbReference type="SUPFAM" id="SSF57567">
    <property type="entry name" value="Serine protease inhibitors"/>
    <property type="match status" value="2"/>
</dbReference>
<reference evidence="3" key="1">
    <citation type="submission" date="2023-07" db="EMBL/GenBank/DDBJ databases">
        <authorList>
            <person name="Stuckert A."/>
        </authorList>
    </citation>
    <scope>NUCLEOTIDE SEQUENCE</scope>
</reference>
<proteinExistence type="predicted"/>
<sequence>MGFLTLSVVFLMAVLQWQTDCSSIKKIVCPLNTHYGLITGCDTTCNSPNYPGKLCTYHQYYGCRCDDGLIPSNAGCVKPEDCEGKCPANMHYEPYASTCQPNCEEGHNPDTCSNVPSCVCDDGYIFSNFKCVKIEDCPIP</sequence>
<dbReference type="Proteomes" id="UP001176940">
    <property type="component" value="Unassembled WGS sequence"/>
</dbReference>
<dbReference type="PANTHER" id="PTHR46160">
    <property type="entry name" value="ALPHA-TECTORIN-RELATED"/>
    <property type="match status" value="1"/>
</dbReference>
<keyword evidence="4" id="KW-1185">Reference proteome</keyword>
<dbReference type="InterPro" id="IPR052749">
    <property type="entry name" value="Alpha-tectorin"/>
</dbReference>
<comment type="caution">
    <text evidence="3">The sequence shown here is derived from an EMBL/GenBank/DDBJ whole genome shotgun (WGS) entry which is preliminary data.</text>
</comment>
<name>A0ABN9M7Q5_9NEOB</name>
<keyword evidence="1" id="KW-0732">Signal</keyword>
<dbReference type="InterPro" id="IPR036084">
    <property type="entry name" value="Ser_inhib-like_sf"/>
</dbReference>
<organism evidence="3 4">
    <name type="scientific">Ranitomeya imitator</name>
    <name type="common">mimic poison frog</name>
    <dbReference type="NCBI Taxonomy" id="111125"/>
    <lineage>
        <taxon>Eukaryota</taxon>
        <taxon>Metazoa</taxon>
        <taxon>Chordata</taxon>
        <taxon>Craniata</taxon>
        <taxon>Vertebrata</taxon>
        <taxon>Euteleostomi</taxon>
        <taxon>Amphibia</taxon>
        <taxon>Batrachia</taxon>
        <taxon>Anura</taxon>
        <taxon>Neobatrachia</taxon>
        <taxon>Hyloidea</taxon>
        <taxon>Dendrobatidae</taxon>
        <taxon>Dendrobatinae</taxon>
        <taxon>Ranitomeya</taxon>
    </lineage>
</organism>